<comment type="caution">
    <text evidence="2">The sequence shown here is derived from an EMBL/GenBank/DDBJ whole genome shotgun (WGS) entry which is preliminary data.</text>
</comment>
<dbReference type="AlphaFoldDB" id="A0A4R3KHH2"/>
<keyword evidence="3" id="KW-1185">Reference proteome</keyword>
<keyword evidence="1" id="KW-0472">Membrane</keyword>
<dbReference type="OrthoDB" id="1912203at2"/>
<dbReference type="EMBL" id="SLZZ01000001">
    <property type="protein sequence ID" value="TCS82912.1"/>
    <property type="molecule type" value="Genomic_DNA"/>
</dbReference>
<keyword evidence="1" id="KW-0812">Transmembrane</keyword>
<accession>A0A4R3KHH2</accession>
<evidence type="ECO:0000256" key="1">
    <source>
        <dbReference type="SAM" id="Phobius"/>
    </source>
</evidence>
<protein>
    <submittedName>
        <fullName evidence="2">Uncharacterized protein</fullName>
    </submittedName>
</protein>
<name>A0A4R3KHH2_9FIRM</name>
<organism evidence="2 3">
    <name type="scientific">Muricomes intestini</name>
    <dbReference type="NCBI Taxonomy" id="1796634"/>
    <lineage>
        <taxon>Bacteria</taxon>
        <taxon>Bacillati</taxon>
        <taxon>Bacillota</taxon>
        <taxon>Clostridia</taxon>
        <taxon>Lachnospirales</taxon>
        <taxon>Lachnospiraceae</taxon>
        <taxon>Muricomes</taxon>
    </lineage>
</organism>
<sequence>MNESEERRRELLRQTRKLYNEDVGIPAVHPRYGHIYHDLYGDDEERRPKNSFYFRLILAVLCFVCYIWIDYGKIDVANVNSEKIVNQIEHQLELKDIQAVWKNL</sequence>
<feature type="transmembrane region" description="Helical" evidence="1">
    <location>
        <begin position="52"/>
        <end position="69"/>
    </location>
</feature>
<dbReference type="Proteomes" id="UP000295726">
    <property type="component" value="Unassembled WGS sequence"/>
</dbReference>
<proteinExistence type="predicted"/>
<gene>
    <name evidence="2" type="ORF">EDD59_101325</name>
</gene>
<reference evidence="2 3" key="1">
    <citation type="submission" date="2019-03" db="EMBL/GenBank/DDBJ databases">
        <title>Genomic Encyclopedia of Type Strains, Phase IV (KMG-IV): sequencing the most valuable type-strain genomes for metagenomic binning, comparative biology and taxonomic classification.</title>
        <authorList>
            <person name="Goeker M."/>
        </authorList>
    </citation>
    <scope>NUCLEOTIDE SEQUENCE [LARGE SCALE GENOMIC DNA]</scope>
    <source>
        <strain evidence="2 3">DSM 29489</strain>
    </source>
</reference>
<dbReference type="RefSeq" id="WP_132378209.1">
    <property type="nucleotide sequence ID" value="NZ_DAIPCY010000109.1"/>
</dbReference>
<keyword evidence="1" id="KW-1133">Transmembrane helix</keyword>
<evidence type="ECO:0000313" key="3">
    <source>
        <dbReference type="Proteomes" id="UP000295726"/>
    </source>
</evidence>
<evidence type="ECO:0000313" key="2">
    <source>
        <dbReference type="EMBL" id="TCS82912.1"/>
    </source>
</evidence>